<dbReference type="InterPro" id="IPR011006">
    <property type="entry name" value="CheY-like_superfamily"/>
</dbReference>
<evidence type="ECO:0000313" key="5">
    <source>
        <dbReference type="Proteomes" id="UP000248806"/>
    </source>
</evidence>
<dbReference type="InterPro" id="IPR050595">
    <property type="entry name" value="Bact_response_regulator"/>
</dbReference>
<keyword evidence="1 2" id="KW-0597">Phosphoprotein</keyword>
<dbReference type="PANTHER" id="PTHR44591">
    <property type="entry name" value="STRESS RESPONSE REGULATOR PROTEIN 1"/>
    <property type="match status" value="1"/>
</dbReference>
<gene>
    <name evidence="4" type="ORF">EI42_03893</name>
</gene>
<evidence type="ECO:0000256" key="2">
    <source>
        <dbReference type="PROSITE-ProRule" id="PRU00169"/>
    </source>
</evidence>
<evidence type="ECO:0000313" key="4">
    <source>
        <dbReference type="EMBL" id="PZW26313.1"/>
    </source>
</evidence>
<dbReference type="Pfam" id="PF00072">
    <property type="entry name" value="Response_reg"/>
    <property type="match status" value="1"/>
</dbReference>
<evidence type="ECO:0000259" key="3">
    <source>
        <dbReference type="PROSITE" id="PS50110"/>
    </source>
</evidence>
<dbReference type="InterPro" id="IPR001789">
    <property type="entry name" value="Sig_transdc_resp-reg_receiver"/>
</dbReference>
<organism evidence="4 5">
    <name type="scientific">Thermosporothrix hazakensis</name>
    <dbReference type="NCBI Taxonomy" id="644383"/>
    <lineage>
        <taxon>Bacteria</taxon>
        <taxon>Bacillati</taxon>
        <taxon>Chloroflexota</taxon>
        <taxon>Ktedonobacteria</taxon>
        <taxon>Ktedonobacterales</taxon>
        <taxon>Thermosporotrichaceae</taxon>
        <taxon>Thermosporothrix</taxon>
    </lineage>
</organism>
<keyword evidence="5" id="KW-1185">Reference proteome</keyword>
<feature type="modified residue" description="4-aspartylphosphate" evidence="2">
    <location>
        <position position="67"/>
    </location>
</feature>
<dbReference type="Proteomes" id="UP000248806">
    <property type="component" value="Unassembled WGS sequence"/>
</dbReference>
<sequence length="135" mass="14316">MNTIVTPLTVDTETSEKVVLVVEDDADLRETIQWMLEDEGIAVETAADGREALERALQSKPALVLLDIGLPVIDGHGVAAGLHSAYGDSIAILTMTAGGRAAEKAERMGAIGYLSKPFDLDVLIHSVRSALQMSS</sequence>
<feature type="domain" description="Response regulatory" evidence="3">
    <location>
        <begin position="18"/>
        <end position="131"/>
    </location>
</feature>
<proteinExistence type="predicted"/>
<dbReference type="OrthoDB" id="9790669at2"/>
<accession>A0A326U318</accession>
<dbReference type="SUPFAM" id="SSF52172">
    <property type="entry name" value="CheY-like"/>
    <property type="match status" value="1"/>
</dbReference>
<dbReference type="EMBL" id="QKUF01000015">
    <property type="protein sequence ID" value="PZW26313.1"/>
    <property type="molecule type" value="Genomic_DNA"/>
</dbReference>
<dbReference type="SMART" id="SM00448">
    <property type="entry name" value="REC"/>
    <property type="match status" value="1"/>
</dbReference>
<name>A0A326U318_THEHA</name>
<dbReference type="PROSITE" id="PS50110">
    <property type="entry name" value="RESPONSE_REGULATORY"/>
    <property type="match status" value="1"/>
</dbReference>
<protein>
    <submittedName>
        <fullName evidence="4">Two-component system response regulator RegX3</fullName>
    </submittedName>
</protein>
<dbReference type="PANTHER" id="PTHR44591:SF3">
    <property type="entry name" value="RESPONSE REGULATORY DOMAIN-CONTAINING PROTEIN"/>
    <property type="match status" value="1"/>
</dbReference>
<comment type="caution">
    <text evidence="4">The sequence shown here is derived from an EMBL/GenBank/DDBJ whole genome shotgun (WGS) entry which is preliminary data.</text>
</comment>
<dbReference type="GO" id="GO:0000160">
    <property type="term" value="P:phosphorelay signal transduction system"/>
    <property type="evidence" value="ECO:0007669"/>
    <property type="project" value="InterPro"/>
</dbReference>
<dbReference type="RefSeq" id="WP_111324241.1">
    <property type="nucleotide sequence ID" value="NZ_BIFX01000001.1"/>
</dbReference>
<reference evidence="4 5" key="1">
    <citation type="submission" date="2018-06" db="EMBL/GenBank/DDBJ databases">
        <title>Genomic Encyclopedia of Archaeal and Bacterial Type Strains, Phase II (KMG-II): from individual species to whole genera.</title>
        <authorList>
            <person name="Goeker M."/>
        </authorList>
    </citation>
    <scope>NUCLEOTIDE SEQUENCE [LARGE SCALE GENOMIC DNA]</scope>
    <source>
        <strain evidence="4 5">ATCC BAA-1881</strain>
    </source>
</reference>
<dbReference type="AlphaFoldDB" id="A0A326U318"/>
<dbReference type="Gene3D" id="3.40.50.2300">
    <property type="match status" value="1"/>
</dbReference>
<evidence type="ECO:0000256" key="1">
    <source>
        <dbReference type="ARBA" id="ARBA00022553"/>
    </source>
</evidence>